<feature type="chain" id="PRO_5042111796" evidence="1">
    <location>
        <begin position="23"/>
        <end position="238"/>
    </location>
</feature>
<sequence>MAARSGVACFALLAVLAGNVLAQDAVIIVDVKNRTRPTHARQVALPENHYSSILSQLQATKSDALLLYTDFASRAGNDLKTFLTNITGFADGVIRDLNERPPYNDVHECWKKFEFRVKKIEHDARRAAVYSGDCHHKFLLGHMIVFRMHLNKSEDYLKRCDKVTRGCNRPCEFSPRVKRWQRLAQNEIHRVREDMPFTRRSYRDLVSHARRKLNHLKKQAIAKSSDAVEEYKYCINQG</sequence>
<reference evidence="2" key="1">
    <citation type="submission" date="2023-03" db="EMBL/GenBank/DDBJ databases">
        <title>Chromosome-level genomes of two armyworms, Mythimna separata and Mythimna loreyi, provide insights into the biosynthesis and reception of sex pheromones.</title>
        <authorList>
            <person name="Zhao H."/>
        </authorList>
    </citation>
    <scope>NUCLEOTIDE SEQUENCE</scope>
    <source>
        <strain evidence="2">BeijingLab</strain>
        <tissue evidence="2">Pupa</tissue>
    </source>
</reference>
<keyword evidence="3" id="KW-1185">Reference proteome</keyword>
<evidence type="ECO:0000313" key="2">
    <source>
        <dbReference type="EMBL" id="KAJ8718785.1"/>
    </source>
</evidence>
<proteinExistence type="predicted"/>
<name>A0AAD7YJU5_MYTSE</name>
<keyword evidence="1" id="KW-0732">Signal</keyword>
<evidence type="ECO:0000313" key="3">
    <source>
        <dbReference type="Proteomes" id="UP001231518"/>
    </source>
</evidence>
<accession>A0AAD7YJU5</accession>
<comment type="caution">
    <text evidence="2">The sequence shown here is derived from an EMBL/GenBank/DDBJ whole genome shotgun (WGS) entry which is preliminary data.</text>
</comment>
<dbReference type="Proteomes" id="UP001231518">
    <property type="component" value="Chromosome 8"/>
</dbReference>
<gene>
    <name evidence="2" type="ORF">PYW07_016341</name>
</gene>
<evidence type="ECO:0000256" key="1">
    <source>
        <dbReference type="SAM" id="SignalP"/>
    </source>
</evidence>
<protein>
    <submittedName>
        <fullName evidence="2">Uncharacterized protein</fullName>
    </submittedName>
</protein>
<feature type="signal peptide" evidence="1">
    <location>
        <begin position="1"/>
        <end position="22"/>
    </location>
</feature>
<dbReference type="AlphaFoldDB" id="A0AAD7YJU5"/>
<organism evidence="2 3">
    <name type="scientific">Mythimna separata</name>
    <name type="common">Oriental armyworm</name>
    <name type="synonym">Pseudaletia separata</name>
    <dbReference type="NCBI Taxonomy" id="271217"/>
    <lineage>
        <taxon>Eukaryota</taxon>
        <taxon>Metazoa</taxon>
        <taxon>Ecdysozoa</taxon>
        <taxon>Arthropoda</taxon>
        <taxon>Hexapoda</taxon>
        <taxon>Insecta</taxon>
        <taxon>Pterygota</taxon>
        <taxon>Neoptera</taxon>
        <taxon>Endopterygota</taxon>
        <taxon>Lepidoptera</taxon>
        <taxon>Glossata</taxon>
        <taxon>Ditrysia</taxon>
        <taxon>Noctuoidea</taxon>
        <taxon>Noctuidae</taxon>
        <taxon>Noctuinae</taxon>
        <taxon>Hadenini</taxon>
        <taxon>Mythimna</taxon>
    </lineage>
</organism>
<dbReference type="EMBL" id="JARGEI010000015">
    <property type="protein sequence ID" value="KAJ8718785.1"/>
    <property type="molecule type" value="Genomic_DNA"/>
</dbReference>